<protein>
    <submittedName>
        <fullName evidence="2">Type IV toxin-antitoxin system AbiEi family antitoxin domain-containing protein</fullName>
    </submittedName>
</protein>
<organism evidence="2 3">
    <name type="scientific">Levilactobacillus angrenensis</name>
    <dbReference type="NCBI Taxonomy" id="2486020"/>
    <lineage>
        <taxon>Bacteria</taxon>
        <taxon>Bacillati</taxon>
        <taxon>Bacillota</taxon>
        <taxon>Bacilli</taxon>
        <taxon>Lactobacillales</taxon>
        <taxon>Lactobacillaceae</taxon>
        <taxon>Levilactobacillus</taxon>
    </lineage>
</organism>
<keyword evidence="3" id="KW-1185">Reference proteome</keyword>
<reference evidence="3" key="1">
    <citation type="journal article" date="2019" name="Int. J. Syst. Evol. Microbiol.">
        <title>The Global Catalogue of Microorganisms (GCM) 10K type strain sequencing project: providing services to taxonomists for standard genome sequencing and annotation.</title>
        <authorList>
            <consortium name="The Broad Institute Genomics Platform"/>
            <consortium name="The Broad Institute Genome Sequencing Center for Infectious Disease"/>
            <person name="Wu L."/>
            <person name="Ma J."/>
        </authorList>
    </citation>
    <scope>NUCLEOTIDE SEQUENCE [LARGE SCALE GENOMIC DNA]</scope>
    <source>
        <strain evidence="3">CCM 8893</strain>
    </source>
</reference>
<dbReference type="InterPro" id="IPR025159">
    <property type="entry name" value="AbiEi_N"/>
</dbReference>
<evidence type="ECO:0000313" key="3">
    <source>
        <dbReference type="Proteomes" id="UP001596258"/>
    </source>
</evidence>
<dbReference type="EMBL" id="JBHSSO010000006">
    <property type="protein sequence ID" value="MFC6288912.1"/>
    <property type="molecule type" value="Genomic_DNA"/>
</dbReference>
<dbReference type="Proteomes" id="UP001596258">
    <property type="component" value="Unassembled WGS sequence"/>
</dbReference>
<proteinExistence type="predicted"/>
<dbReference type="Pfam" id="PF13338">
    <property type="entry name" value="AbiEi_4"/>
    <property type="match status" value="1"/>
</dbReference>
<evidence type="ECO:0000259" key="1">
    <source>
        <dbReference type="Pfam" id="PF13338"/>
    </source>
</evidence>
<gene>
    <name evidence="2" type="ORF">ACFP1M_01625</name>
</gene>
<name>A0ABW1U5Y5_9LACO</name>
<sequence length="203" mass="23489">MKVESLISKLFKLNAIFTTSEAKNVGISKYYLNRLVEAGEVARFGTGRAGVQLWSNENVSNDDFLAIQLRYPKAIISGQTALTWWHLIDRQYTYLDLTVPRGYKIPNEFKNYIVTIHHVDSRYYSIGLTSVRNEEDSGSLNIYDPERALIDAFRFKTITEFDRNQAVRNYFQSDFCKPLKLSRYINQFPGLADLQKITEVLSH</sequence>
<feature type="domain" description="AbiEi antitoxin N-terminal" evidence="1">
    <location>
        <begin position="8"/>
        <end position="43"/>
    </location>
</feature>
<accession>A0ABW1U5Y5</accession>
<comment type="caution">
    <text evidence="2">The sequence shown here is derived from an EMBL/GenBank/DDBJ whole genome shotgun (WGS) entry which is preliminary data.</text>
</comment>
<evidence type="ECO:0000313" key="2">
    <source>
        <dbReference type="EMBL" id="MFC6288912.1"/>
    </source>
</evidence>
<dbReference type="RefSeq" id="WP_225418651.1">
    <property type="nucleotide sequence ID" value="NZ_JBHSSO010000006.1"/>
</dbReference>